<dbReference type="PANTHER" id="PTHR10434">
    <property type="entry name" value="1-ACYL-SN-GLYCEROL-3-PHOSPHATE ACYLTRANSFERASE"/>
    <property type="match status" value="1"/>
</dbReference>
<organism evidence="7 8">
    <name type="scientific">Jimgerdemannia flammicorona</name>
    <dbReference type="NCBI Taxonomy" id="994334"/>
    <lineage>
        <taxon>Eukaryota</taxon>
        <taxon>Fungi</taxon>
        <taxon>Fungi incertae sedis</taxon>
        <taxon>Mucoromycota</taxon>
        <taxon>Mucoromycotina</taxon>
        <taxon>Endogonomycetes</taxon>
        <taxon>Endogonales</taxon>
        <taxon>Endogonaceae</taxon>
        <taxon>Jimgerdemannia</taxon>
    </lineage>
</organism>
<keyword evidence="5" id="KW-0472">Membrane</keyword>
<dbReference type="Proteomes" id="UP000268093">
    <property type="component" value="Unassembled WGS sequence"/>
</dbReference>
<evidence type="ECO:0000256" key="1">
    <source>
        <dbReference type="ARBA" id="ARBA00008655"/>
    </source>
</evidence>
<evidence type="ECO:0000256" key="5">
    <source>
        <dbReference type="SAM" id="Phobius"/>
    </source>
</evidence>
<dbReference type="CDD" id="cd07989">
    <property type="entry name" value="LPLAT_AGPAT-like"/>
    <property type="match status" value="1"/>
</dbReference>
<dbReference type="GO" id="GO:0003841">
    <property type="term" value="F:1-acylglycerol-3-phosphate O-acyltransferase activity"/>
    <property type="evidence" value="ECO:0007669"/>
    <property type="project" value="UniProtKB-UniRule"/>
</dbReference>
<keyword evidence="4" id="KW-1208">Phospholipid metabolism</keyword>
<gene>
    <name evidence="7" type="ORF">BC936DRAFT_145586</name>
</gene>
<sequence>MADTITPAGMMCFVVSDPDSTPTAWHLHQKAVILTHLLHPPSRSKAPSLLATLPGTLQSHPYLVAIFGLLAVYVNFTRRGNFQWKAFLSVFWACMGGLVGISSAFVLWPLGMSASINWVVARFFFYSGGFSTGIEFRIVEGREHLDVNPAIFIANHQSSLDVLMLGAVMPKNCSIVAKAEMKWYPLIGQFMVVSQTIFLDRKNHNSAINIFKNAAVKVKSQKISAFIFPEGTRAHSQETDLLPFKKGAFHLAVQAGVPIVPVVVANYSHVYDSKKKTFRAGIVPIKVLTPIPTTGLTDSHEDIEALLNRARDAMLNALKEITPEETKESKKVI</sequence>
<reference evidence="7 8" key="1">
    <citation type="journal article" date="2018" name="New Phytol.">
        <title>Phylogenomics of Endogonaceae and evolution of mycorrhizas within Mucoromycota.</title>
        <authorList>
            <person name="Chang Y."/>
            <person name="Desiro A."/>
            <person name="Na H."/>
            <person name="Sandor L."/>
            <person name="Lipzen A."/>
            <person name="Clum A."/>
            <person name="Barry K."/>
            <person name="Grigoriev I.V."/>
            <person name="Martin F.M."/>
            <person name="Stajich J.E."/>
            <person name="Smith M.E."/>
            <person name="Bonito G."/>
            <person name="Spatafora J.W."/>
        </authorList>
    </citation>
    <scope>NUCLEOTIDE SEQUENCE [LARGE SCALE GENOMIC DNA]</scope>
    <source>
        <strain evidence="7 8">GMNB39</strain>
    </source>
</reference>
<dbReference type="EMBL" id="RBNI01004377">
    <property type="protein sequence ID" value="RUP47563.1"/>
    <property type="molecule type" value="Genomic_DNA"/>
</dbReference>
<keyword evidence="4" id="KW-0594">Phospholipid biosynthesis</keyword>
<comment type="similarity">
    <text evidence="1 4">Belongs to the 1-acyl-sn-glycerol-3-phosphate acyltransferase family.</text>
</comment>
<dbReference type="SUPFAM" id="SSF69593">
    <property type="entry name" value="Glycerol-3-phosphate (1)-acyltransferase"/>
    <property type="match status" value="1"/>
</dbReference>
<comment type="caution">
    <text evidence="7">The sequence shown here is derived from an EMBL/GenBank/DDBJ whole genome shotgun (WGS) entry which is preliminary data.</text>
</comment>
<keyword evidence="2 4" id="KW-0808">Transferase</keyword>
<evidence type="ECO:0000313" key="7">
    <source>
        <dbReference type="EMBL" id="RUP47563.1"/>
    </source>
</evidence>
<evidence type="ECO:0000259" key="6">
    <source>
        <dbReference type="SMART" id="SM00563"/>
    </source>
</evidence>
<comment type="domain">
    <text evidence="4">The HXXXXD motif is essential for acyltransferase activity and may constitute the binding site for the phosphate moiety of the glycerol-3-phosphate.</text>
</comment>
<keyword evidence="5" id="KW-0812">Transmembrane</keyword>
<keyword evidence="5" id="KW-1133">Transmembrane helix</keyword>
<protein>
    <recommendedName>
        <fullName evidence="4">1-acyl-sn-glycerol-3-phosphate acyltransferase</fullName>
        <ecNumber evidence="4">2.3.1.51</ecNumber>
    </recommendedName>
</protein>
<dbReference type="SMART" id="SM00563">
    <property type="entry name" value="PlsC"/>
    <property type="match status" value="1"/>
</dbReference>
<dbReference type="GO" id="GO:0005783">
    <property type="term" value="C:endoplasmic reticulum"/>
    <property type="evidence" value="ECO:0007669"/>
    <property type="project" value="TreeGrafter"/>
</dbReference>
<keyword evidence="4" id="KW-0443">Lipid metabolism</keyword>
<feature type="transmembrane region" description="Helical" evidence="5">
    <location>
        <begin position="88"/>
        <end position="110"/>
    </location>
</feature>
<dbReference type="InterPro" id="IPR004552">
    <property type="entry name" value="AGP_acyltrans"/>
</dbReference>
<feature type="domain" description="Phospholipid/glycerol acyltransferase" evidence="6">
    <location>
        <begin position="150"/>
        <end position="267"/>
    </location>
</feature>
<dbReference type="NCBIfam" id="TIGR00530">
    <property type="entry name" value="AGP_acyltrn"/>
    <property type="match status" value="1"/>
</dbReference>
<evidence type="ECO:0000256" key="4">
    <source>
        <dbReference type="RuleBase" id="RU361267"/>
    </source>
</evidence>
<dbReference type="EC" id="2.3.1.51" evidence="4"/>
<dbReference type="GO" id="GO:0016020">
    <property type="term" value="C:membrane"/>
    <property type="evidence" value="ECO:0007669"/>
    <property type="project" value="InterPro"/>
</dbReference>
<feature type="transmembrane region" description="Helical" evidence="5">
    <location>
        <begin position="59"/>
        <end position="76"/>
    </location>
</feature>
<evidence type="ECO:0000256" key="2">
    <source>
        <dbReference type="ARBA" id="ARBA00022679"/>
    </source>
</evidence>
<proteinExistence type="inferred from homology"/>
<dbReference type="InterPro" id="IPR002123">
    <property type="entry name" value="Plipid/glycerol_acylTrfase"/>
</dbReference>
<accession>A0A433D9N7</accession>
<keyword evidence="3 4" id="KW-0012">Acyltransferase</keyword>
<dbReference type="PANTHER" id="PTHR10434:SF11">
    <property type="entry name" value="1-ACYL-SN-GLYCEROL-3-PHOSPHATE ACYLTRANSFERASE"/>
    <property type="match status" value="1"/>
</dbReference>
<keyword evidence="8" id="KW-1185">Reference proteome</keyword>
<comment type="catalytic activity">
    <reaction evidence="4">
        <text>a 1-acyl-sn-glycero-3-phosphate + an acyl-CoA = a 1,2-diacyl-sn-glycero-3-phosphate + CoA</text>
        <dbReference type="Rhea" id="RHEA:19709"/>
        <dbReference type="ChEBI" id="CHEBI:57287"/>
        <dbReference type="ChEBI" id="CHEBI:57970"/>
        <dbReference type="ChEBI" id="CHEBI:58342"/>
        <dbReference type="ChEBI" id="CHEBI:58608"/>
        <dbReference type="EC" id="2.3.1.51"/>
    </reaction>
</comment>
<evidence type="ECO:0000256" key="3">
    <source>
        <dbReference type="ARBA" id="ARBA00023315"/>
    </source>
</evidence>
<dbReference type="OrthoDB" id="202234at2759"/>
<name>A0A433D9N7_9FUNG</name>
<evidence type="ECO:0000313" key="8">
    <source>
        <dbReference type="Proteomes" id="UP000268093"/>
    </source>
</evidence>
<keyword evidence="4" id="KW-0444">Lipid biosynthesis</keyword>
<dbReference type="GO" id="GO:0006654">
    <property type="term" value="P:phosphatidic acid biosynthetic process"/>
    <property type="evidence" value="ECO:0007669"/>
    <property type="project" value="TreeGrafter"/>
</dbReference>
<dbReference type="Pfam" id="PF01553">
    <property type="entry name" value="Acyltransferase"/>
    <property type="match status" value="1"/>
</dbReference>
<dbReference type="AlphaFoldDB" id="A0A433D9N7"/>